<proteinExistence type="predicted"/>
<keyword evidence="3" id="KW-1185">Reference proteome</keyword>
<reference evidence="2 3" key="1">
    <citation type="submission" date="2023-07" db="EMBL/GenBank/DDBJ databases">
        <title>Sorghum-associated microbial communities from plants grown in Nebraska, USA.</title>
        <authorList>
            <person name="Schachtman D."/>
        </authorList>
    </citation>
    <scope>NUCLEOTIDE SEQUENCE [LARGE SCALE GENOMIC DNA]</scope>
    <source>
        <strain evidence="2 3">DS1307</strain>
    </source>
</reference>
<dbReference type="RefSeq" id="WP_306833678.1">
    <property type="nucleotide sequence ID" value="NZ_JAUSRF010000005.1"/>
</dbReference>
<gene>
    <name evidence="2" type="ORF">J2T09_001948</name>
</gene>
<organism evidence="2 3">
    <name type="scientific">Neorhizobium huautlense</name>
    <dbReference type="NCBI Taxonomy" id="67774"/>
    <lineage>
        <taxon>Bacteria</taxon>
        <taxon>Pseudomonadati</taxon>
        <taxon>Pseudomonadota</taxon>
        <taxon>Alphaproteobacteria</taxon>
        <taxon>Hyphomicrobiales</taxon>
        <taxon>Rhizobiaceae</taxon>
        <taxon>Rhizobium/Agrobacterium group</taxon>
        <taxon>Neorhizobium</taxon>
    </lineage>
</organism>
<evidence type="ECO:0000313" key="3">
    <source>
        <dbReference type="Proteomes" id="UP001241472"/>
    </source>
</evidence>
<name>A0ABT9PRV1_9HYPH</name>
<evidence type="ECO:0000313" key="2">
    <source>
        <dbReference type="EMBL" id="MDP9837196.1"/>
    </source>
</evidence>
<feature type="compositionally biased region" description="Polar residues" evidence="1">
    <location>
        <begin position="127"/>
        <end position="141"/>
    </location>
</feature>
<accession>A0ABT9PRV1</accession>
<dbReference type="EMBL" id="JAUSRF010000005">
    <property type="protein sequence ID" value="MDP9837196.1"/>
    <property type="molecule type" value="Genomic_DNA"/>
</dbReference>
<dbReference type="Proteomes" id="UP001241472">
    <property type="component" value="Unassembled WGS sequence"/>
</dbReference>
<sequence>MSIETCITGPRLALALTVLALSGCQNSKERDPLPYSPNYHYAQGSGAVSKDYEKQTRGRLVPDACVTPDVTEDPMYLPPGCANNMNLQLMVERQSDLVQGRRTGPAMAAPVVRAARNSIDGVKPAQTPENQRDVSTTGSMN</sequence>
<evidence type="ECO:0000256" key="1">
    <source>
        <dbReference type="SAM" id="MobiDB-lite"/>
    </source>
</evidence>
<protein>
    <submittedName>
        <fullName evidence="2">Uncharacterized protein</fullName>
    </submittedName>
</protein>
<comment type="caution">
    <text evidence="2">The sequence shown here is derived from an EMBL/GenBank/DDBJ whole genome shotgun (WGS) entry which is preliminary data.</text>
</comment>
<feature type="region of interest" description="Disordered" evidence="1">
    <location>
        <begin position="118"/>
        <end position="141"/>
    </location>
</feature>